<protein>
    <submittedName>
        <fullName evidence="1">Uncharacterized protein</fullName>
    </submittedName>
</protein>
<dbReference type="RefSeq" id="WP_015273088.1">
    <property type="nucleotide sequence ID" value="NC_019907.1"/>
</dbReference>
<sequence>MIRIPFLNIDVAFDDAVSFDPADGFKTTTVQAIHNLYRRL</sequence>
<keyword evidence="2" id="KW-1185">Reference proteome</keyword>
<dbReference type="HOGENOM" id="CLU_3291921_0_0_5"/>
<dbReference type="STRING" id="1215343.B488_06690"/>
<reference evidence="1 2" key="1">
    <citation type="journal article" date="2012" name="Stand. Genomic Sci.">
        <title>Complete genome sequence of Liberibacter crescens BT-1.</title>
        <authorList>
            <person name="Leonard M.T."/>
            <person name="Fagen J.R."/>
            <person name="Davis-Richardson A.G."/>
            <person name="Davis M.J."/>
            <person name="Triplett E.W."/>
        </authorList>
    </citation>
    <scope>NUCLEOTIDE SEQUENCE [LARGE SCALE GENOMIC DNA]</scope>
    <source>
        <strain evidence="1 2">BT-1</strain>
    </source>
</reference>
<proteinExistence type="predicted"/>
<dbReference type="PATRIC" id="fig|1215343.11.peg.685"/>
<dbReference type="AlphaFoldDB" id="L0EWB1"/>
<evidence type="ECO:0000313" key="1">
    <source>
        <dbReference type="EMBL" id="AGA64661.1"/>
    </source>
</evidence>
<organism evidence="1 2">
    <name type="scientific">Liberibacter crescens (strain BT-1)</name>
    <dbReference type="NCBI Taxonomy" id="1215343"/>
    <lineage>
        <taxon>Bacteria</taxon>
        <taxon>Pseudomonadati</taxon>
        <taxon>Pseudomonadota</taxon>
        <taxon>Alphaproteobacteria</taxon>
        <taxon>Hyphomicrobiales</taxon>
        <taxon>Rhizobiaceae</taxon>
        <taxon>Liberibacter</taxon>
    </lineage>
</organism>
<dbReference type="Proteomes" id="UP000010799">
    <property type="component" value="Chromosome"/>
</dbReference>
<dbReference type="KEGG" id="lcc:B488_06690"/>
<gene>
    <name evidence="1" type="ordered locus">B488_06690</name>
</gene>
<dbReference type="EMBL" id="CP003789">
    <property type="protein sequence ID" value="AGA64661.1"/>
    <property type="molecule type" value="Genomic_DNA"/>
</dbReference>
<accession>L0EWB1</accession>
<name>L0EWB1_LIBCB</name>
<evidence type="ECO:0000313" key="2">
    <source>
        <dbReference type="Proteomes" id="UP000010799"/>
    </source>
</evidence>